<dbReference type="Proteomes" id="UP001603857">
    <property type="component" value="Unassembled WGS sequence"/>
</dbReference>
<sequence>MYQQGCFTGGTILRLPKPRREQQVHQGPRHVLQDNCRHIPRALRDLPRLPFQTSAVRQRHRGGDSWRRP</sequence>
<reference evidence="2 3" key="1">
    <citation type="submission" date="2024-08" db="EMBL/GenBank/DDBJ databases">
        <title>Insights into the chromosomal genome structure of Flemingia macrophylla.</title>
        <authorList>
            <person name="Ding Y."/>
            <person name="Zhao Y."/>
            <person name="Bi W."/>
            <person name="Wu M."/>
            <person name="Zhao G."/>
            <person name="Gong Y."/>
            <person name="Li W."/>
            <person name="Zhang P."/>
        </authorList>
    </citation>
    <scope>NUCLEOTIDE SEQUENCE [LARGE SCALE GENOMIC DNA]</scope>
    <source>
        <strain evidence="2">DYQJB</strain>
        <tissue evidence="2">Leaf</tissue>
    </source>
</reference>
<dbReference type="EMBL" id="JBGMDY010000008">
    <property type="protein sequence ID" value="KAL2324011.1"/>
    <property type="molecule type" value="Genomic_DNA"/>
</dbReference>
<organism evidence="2 3">
    <name type="scientific">Flemingia macrophylla</name>
    <dbReference type="NCBI Taxonomy" id="520843"/>
    <lineage>
        <taxon>Eukaryota</taxon>
        <taxon>Viridiplantae</taxon>
        <taxon>Streptophyta</taxon>
        <taxon>Embryophyta</taxon>
        <taxon>Tracheophyta</taxon>
        <taxon>Spermatophyta</taxon>
        <taxon>Magnoliopsida</taxon>
        <taxon>eudicotyledons</taxon>
        <taxon>Gunneridae</taxon>
        <taxon>Pentapetalae</taxon>
        <taxon>rosids</taxon>
        <taxon>fabids</taxon>
        <taxon>Fabales</taxon>
        <taxon>Fabaceae</taxon>
        <taxon>Papilionoideae</taxon>
        <taxon>50 kb inversion clade</taxon>
        <taxon>NPAAA clade</taxon>
        <taxon>indigoferoid/millettioid clade</taxon>
        <taxon>Phaseoleae</taxon>
        <taxon>Flemingia</taxon>
    </lineage>
</organism>
<evidence type="ECO:0000313" key="2">
    <source>
        <dbReference type="EMBL" id="KAL2324011.1"/>
    </source>
</evidence>
<accession>A0ABD1LKF3</accession>
<keyword evidence="3" id="KW-1185">Reference proteome</keyword>
<proteinExistence type="predicted"/>
<evidence type="ECO:0000313" key="3">
    <source>
        <dbReference type="Proteomes" id="UP001603857"/>
    </source>
</evidence>
<evidence type="ECO:0000256" key="1">
    <source>
        <dbReference type="SAM" id="MobiDB-lite"/>
    </source>
</evidence>
<comment type="caution">
    <text evidence="2">The sequence shown here is derived from an EMBL/GenBank/DDBJ whole genome shotgun (WGS) entry which is preliminary data.</text>
</comment>
<gene>
    <name evidence="2" type="ORF">Fmac_023069</name>
</gene>
<dbReference type="AlphaFoldDB" id="A0ABD1LKF3"/>
<feature type="region of interest" description="Disordered" evidence="1">
    <location>
        <begin position="50"/>
        <end position="69"/>
    </location>
</feature>
<protein>
    <submittedName>
        <fullName evidence="2">Uncharacterized protein</fullName>
    </submittedName>
</protein>
<name>A0ABD1LKF3_9FABA</name>